<evidence type="ECO:0000256" key="10">
    <source>
        <dbReference type="PROSITE-ProRule" id="PRU00108"/>
    </source>
</evidence>
<feature type="DNA-binding region" description="Homeobox" evidence="10">
    <location>
        <begin position="324"/>
        <end position="383"/>
    </location>
</feature>
<dbReference type="InterPro" id="IPR017970">
    <property type="entry name" value="Homeobox_CS"/>
</dbReference>
<dbReference type="EMBL" id="AJ311310">
    <property type="protein sequence ID" value="CAC85262.2"/>
    <property type="molecule type" value="mRNA"/>
</dbReference>
<dbReference type="PRINTS" id="PR00027">
    <property type="entry name" value="PAIREDBOX"/>
</dbReference>
<evidence type="ECO:0000256" key="4">
    <source>
        <dbReference type="ARBA" id="ARBA00022724"/>
    </source>
</evidence>
<evidence type="ECO:0000256" key="12">
    <source>
        <dbReference type="SAM" id="MobiDB-lite"/>
    </source>
</evidence>
<comment type="subcellular location">
    <subcellularLocation>
        <location evidence="1 10 11">Nucleus</location>
    </subcellularLocation>
</comment>
<keyword evidence="9 10" id="KW-0539">Nucleus</keyword>
<accession>Q8T392</accession>
<feature type="region of interest" description="Disordered" evidence="12">
    <location>
        <begin position="295"/>
        <end position="331"/>
    </location>
</feature>
<name>Q8T392_DUGJA</name>
<dbReference type="PANTHER" id="PTHR45636">
    <property type="entry name" value="PAIRED BOX PROTEIN PAX-6-RELATED-RELATED"/>
    <property type="match status" value="1"/>
</dbReference>
<sequence length="579" mass="65869">MVFSNCSEENMKINRKLRKGHSGINQLGGMFVNGRPLPDVTRQRIIELSQSGARPCDISRILQVSNGCVSKILCRYYGTGSIKPKAIGGSKPRVATNTVVRKVTIYKQESPSMFAWEIRDRLLQDGVCNQDNLPSISSINRILRSLANESPSSNQTFKSTLSNSHQLSLVSQNNGASSCLPQYDSFNTTANNNFNLLNTPSNFINTWPPTSAPPVFPNWYSQTGISSLCHSTLFGYNTPNYYSAHFSDYSSSQISFEDSKARLIANSNHESIRDSTMKSLFTPESGIVNSLKMNNDKISDFNSDRESETERRYSNPESKINKKSQRSRTSFTNDQINLLEKEFERTHYPDVFSREKLSQNLKVAETRIQVWFSNRRAKWRREEKSEENNLPNGMIHSDISNIEPGSGVSATSNDSIINTNTNFFSDCFRGNFPSMTEDIRNRGNSFGSSLFQPPIGWYNTESFSKLNPEQDSYKLNLFPCCKPFSRPPNPFYITPDPNISHNKIDNKSHKRENSPNEFNQSYTNFFYQNLDQTKSLSTIGQEFQRKSSPVEDSNSSFQSPKWWSNNSMNNDHYEQVYPA</sequence>
<dbReference type="CDD" id="cd00086">
    <property type="entry name" value="homeodomain"/>
    <property type="match status" value="1"/>
</dbReference>
<dbReference type="SMR" id="Q8T392"/>
<protein>
    <submittedName>
        <fullName evidence="15">Pax-6B protein</fullName>
    </submittedName>
</protein>
<evidence type="ECO:0000256" key="1">
    <source>
        <dbReference type="ARBA" id="ARBA00004123"/>
    </source>
</evidence>
<dbReference type="InterPro" id="IPR001523">
    <property type="entry name" value="Paired_dom"/>
</dbReference>
<feature type="domain" description="Homeobox" evidence="13">
    <location>
        <begin position="322"/>
        <end position="382"/>
    </location>
</feature>
<evidence type="ECO:0000256" key="11">
    <source>
        <dbReference type="RuleBase" id="RU000682"/>
    </source>
</evidence>
<feature type="domain" description="Paired" evidence="14">
    <location>
        <begin position="20"/>
        <end position="146"/>
    </location>
</feature>
<evidence type="ECO:0000256" key="5">
    <source>
        <dbReference type="ARBA" id="ARBA00023015"/>
    </source>
</evidence>
<dbReference type="GO" id="GO:0000981">
    <property type="term" value="F:DNA-binding transcription factor activity, RNA polymerase II-specific"/>
    <property type="evidence" value="ECO:0007669"/>
    <property type="project" value="InterPro"/>
</dbReference>
<dbReference type="FunFam" id="1.10.10.10:FF:000003">
    <property type="entry name" value="Paired box protein Pax-6"/>
    <property type="match status" value="1"/>
</dbReference>
<dbReference type="GO" id="GO:0000978">
    <property type="term" value="F:RNA polymerase II cis-regulatory region sequence-specific DNA binding"/>
    <property type="evidence" value="ECO:0007669"/>
    <property type="project" value="TreeGrafter"/>
</dbReference>
<gene>
    <name evidence="15" type="primary">pax-6B</name>
</gene>
<dbReference type="FunFam" id="1.10.10.60:FF:000679">
    <property type="entry name" value="Homeobox protein aristaless"/>
    <property type="match status" value="1"/>
</dbReference>
<evidence type="ECO:0000256" key="3">
    <source>
        <dbReference type="ARBA" id="ARBA00022473"/>
    </source>
</evidence>
<feature type="compositionally biased region" description="Basic and acidic residues" evidence="12">
    <location>
        <begin position="295"/>
        <end position="314"/>
    </location>
</feature>
<evidence type="ECO:0000256" key="7">
    <source>
        <dbReference type="ARBA" id="ARBA00023155"/>
    </source>
</evidence>
<keyword evidence="7 10" id="KW-0371">Homeobox</keyword>
<evidence type="ECO:0000256" key="2">
    <source>
        <dbReference type="ARBA" id="ARBA00005733"/>
    </source>
</evidence>
<dbReference type="PROSITE" id="PS00034">
    <property type="entry name" value="PAIRED_1"/>
    <property type="match status" value="1"/>
</dbReference>
<keyword evidence="4" id="KW-0563">Paired box</keyword>
<dbReference type="InterPro" id="IPR009057">
    <property type="entry name" value="Homeodomain-like_sf"/>
</dbReference>
<dbReference type="PROSITE" id="PS51057">
    <property type="entry name" value="PAIRED_2"/>
    <property type="match status" value="1"/>
</dbReference>
<dbReference type="InterPro" id="IPR043182">
    <property type="entry name" value="PAIRED_DNA-bd_dom"/>
</dbReference>
<keyword evidence="6 10" id="KW-0238">DNA-binding</keyword>
<reference evidence="15" key="1">
    <citation type="journal article" date="2002" name="Development">
        <title>The genetic network of prototypic planarian eye regeneration is Pax6 independent.</title>
        <authorList>
            <person name="Pineda D."/>
            <person name="Rossi L."/>
            <person name="Batistoni R."/>
            <person name="Salvetti A."/>
            <person name="Marsal M."/>
            <person name="Gremigni V."/>
            <person name="Falleni A."/>
            <person name="Gonzalez-Linares J."/>
            <person name="Deri P."/>
            <person name="Salo E."/>
        </authorList>
    </citation>
    <scope>NUCLEOTIDE SEQUENCE</scope>
</reference>
<feature type="region of interest" description="Disordered" evidence="12">
    <location>
        <begin position="539"/>
        <end position="579"/>
    </location>
</feature>
<dbReference type="SMART" id="SM00351">
    <property type="entry name" value="PAX"/>
    <property type="match status" value="1"/>
</dbReference>
<keyword evidence="5" id="KW-0805">Transcription regulation</keyword>
<feature type="compositionally biased region" description="Polar residues" evidence="12">
    <location>
        <begin position="550"/>
        <end position="570"/>
    </location>
</feature>
<evidence type="ECO:0000259" key="14">
    <source>
        <dbReference type="PROSITE" id="PS51057"/>
    </source>
</evidence>
<organism evidence="15">
    <name type="scientific">Dugesia japonica</name>
    <name type="common">Planarian</name>
    <dbReference type="NCBI Taxonomy" id="6161"/>
    <lineage>
        <taxon>Eukaryota</taxon>
        <taxon>Metazoa</taxon>
        <taxon>Spiralia</taxon>
        <taxon>Lophotrochozoa</taxon>
        <taxon>Platyhelminthes</taxon>
        <taxon>Rhabditophora</taxon>
        <taxon>Seriata</taxon>
        <taxon>Tricladida</taxon>
        <taxon>Continenticola</taxon>
        <taxon>Geoplanoidea</taxon>
        <taxon>Dugesiidae</taxon>
        <taxon>Dugesia</taxon>
    </lineage>
</organism>
<dbReference type="Gene3D" id="1.10.10.10">
    <property type="entry name" value="Winged helix-like DNA-binding domain superfamily/Winged helix DNA-binding domain"/>
    <property type="match status" value="2"/>
</dbReference>
<dbReference type="SUPFAM" id="SSF46689">
    <property type="entry name" value="Homeodomain-like"/>
    <property type="match status" value="2"/>
</dbReference>
<dbReference type="PROSITE" id="PS50071">
    <property type="entry name" value="HOMEOBOX_2"/>
    <property type="match status" value="1"/>
</dbReference>
<evidence type="ECO:0000256" key="9">
    <source>
        <dbReference type="ARBA" id="ARBA00023242"/>
    </source>
</evidence>
<evidence type="ECO:0000259" key="13">
    <source>
        <dbReference type="PROSITE" id="PS50071"/>
    </source>
</evidence>
<dbReference type="InterPro" id="IPR001356">
    <property type="entry name" value="HD"/>
</dbReference>
<dbReference type="Pfam" id="PF00046">
    <property type="entry name" value="Homeodomain"/>
    <property type="match status" value="1"/>
</dbReference>
<comment type="similarity">
    <text evidence="2">Belongs to the paired homeobox family.</text>
</comment>
<dbReference type="InterPro" id="IPR043565">
    <property type="entry name" value="PAX_fam"/>
</dbReference>
<proteinExistence type="evidence at transcript level"/>
<dbReference type="CDD" id="cd00131">
    <property type="entry name" value="PAX"/>
    <property type="match status" value="1"/>
</dbReference>
<dbReference type="AlphaFoldDB" id="Q8T392"/>
<dbReference type="PROSITE" id="PS00027">
    <property type="entry name" value="HOMEOBOX_1"/>
    <property type="match status" value="1"/>
</dbReference>
<dbReference type="SMART" id="SM00389">
    <property type="entry name" value="HOX"/>
    <property type="match status" value="1"/>
</dbReference>
<dbReference type="PANTHER" id="PTHR45636:SF41">
    <property type="entry name" value="PAIRED BOX PROTEIN PAX-6-RELATED"/>
    <property type="match status" value="1"/>
</dbReference>
<keyword evidence="8" id="KW-0804">Transcription</keyword>
<keyword evidence="3" id="KW-0217">Developmental protein</keyword>
<dbReference type="Gene3D" id="1.10.10.60">
    <property type="entry name" value="Homeodomain-like"/>
    <property type="match status" value="1"/>
</dbReference>
<dbReference type="GO" id="GO:0048513">
    <property type="term" value="P:animal organ development"/>
    <property type="evidence" value="ECO:0007669"/>
    <property type="project" value="UniProtKB-ARBA"/>
</dbReference>
<dbReference type="Pfam" id="PF00292">
    <property type="entry name" value="PAX"/>
    <property type="match status" value="1"/>
</dbReference>
<evidence type="ECO:0000256" key="8">
    <source>
        <dbReference type="ARBA" id="ARBA00023163"/>
    </source>
</evidence>
<dbReference type="FunFam" id="1.10.10.10:FF:000069">
    <property type="entry name" value="Paired box protein Pax-6"/>
    <property type="match status" value="1"/>
</dbReference>
<evidence type="ECO:0000256" key="6">
    <source>
        <dbReference type="ARBA" id="ARBA00023125"/>
    </source>
</evidence>
<evidence type="ECO:0000313" key="15">
    <source>
        <dbReference type="EMBL" id="CAC85262.2"/>
    </source>
</evidence>
<dbReference type="InterPro" id="IPR036388">
    <property type="entry name" value="WH-like_DNA-bd_sf"/>
</dbReference>
<dbReference type="GO" id="GO:0005634">
    <property type="term" value="C:nucleus"/>
    <property type="evidence" value="ECO:0007669"/>
    <property type="project" value="UniProtKB-SubCell"/>
</dbReference>